<dbReference type="InterPro" id="IPR023213">
    <property type="entry name" value="CAT-like_dom_sf"/>
</dbReference>
<organism evidence="4 5">
    <name type="scientific">Dovyalis caffra</name>
    <dbReference type="NCBI Taxonomy" id="77055"/>
    <lineage>
        <taxon>Eukaryota</taxon>
        <taxon>Viridiplantae</taxon>
        <taxon>Streptophyta</taxon>
        <taxon>Embryophyta</taxon>
        <taxon>Tracheophyta</taxon>
        <taxon>Spermatophyta</taxon>
        <taxon>Magnoliopsida</taxon>
        <taxon>eudicotyledons</taxon>
        <taxon>Gunneridae</taxon>
        <taxon>Pentapetalae</taxon>
        <taxon>rosids</taxon>
        <taxon>fabids</taxon>
        <taxon>Malpighiales</taxon>
        <taxon>Salicaceae</taxon>
        <taxon>Flacourtieae</taxon>
        <taxon>Dovyalis</taxon>
    </lineage>
</organism>
<gene>
    <name evidence="4" type="ORF">DCAF_LOCUS18706</name>
</gene>
<dbReference type="GO" id="GO:0016746">
    <property type="term" value="F:acyltransferase activity"/>
    <property type="evidence" value="ECO:0007669"/>
    <property type="project" value="UniProtKB-KW"/>
</dbReference>
<keyword evidence="3" id="KW-0012">Acyltransferase</keyword>
<protein>
    <submittedName>
        <fullName evidence="4">Uncharacterized protein</fullName>
    </submittedName>
</protein>
<evidence type="ECO:0000313" key="5">
    <source>
        <dbReference type="Proteomes" id="UP001314170"/>
    </source>
</evidence>
<name>A0AAV1S7Z1_9ROSI</name>
<evidence type="ECO:0000256" key="1">
    <source>
        <dbReference type="ARBA" id="ARBA00009861"/>
    </source>
</evidence>
<dbReference type="Proteomes" id="UP001314170">
    <property type="component" value="Unassembled WGS sequence"/>
</dbReference>
<dbReference type="AlphaFoldDB" id="A0AAV1S7Z1"/>
<evidence type="ECO:0000256" key="2">
    <source>
        <dbReference type="ARBA" id="ARBA00022679"/>
    </source>
</evidence>
<comment type="caution">
    <text evidence="4">The sequence shown here is derived from an EMBL/GenBank/DDBJ whole genome shotgun (WGS) entry which is preliminary data.</text>
</comment>
<sequence length="450" mass="49873">MEVQIISKQSVKPSSPTPPHLRNYKLSLLDQLNPASYTSILLFYPMNDNTSTSNFCVPKRLELLKQSLAETLTHFYPLAGKIKDELSIDCNDEGTYYVETEVNCHLNEFLGQPDLLLVHTFYPCGLVKGAKTVPCVANFQVNVFQCGAIAIGICISHRIVDGAALSSFLKAWSATARGSKEAIVYPDFVASSLFPVNDLSLRNSAMLTYGSLFKKGKCLTKRFVFDASAISKLKAQAASLEVKCPTRVEVVTSLLWKCIMAASEERRGSQRPSLLTHWVNLRRKMKPKLSDNSMGNLLWLAAAKHMNQSKAELNDLVGVVRKATSKIDADFVEKIEGDTGRALVSELLREIGEFGSKDGVDFLSFSSWCKFDFYDVDFGWGKPVWVSSYAKVGSLMTNLILLVDTRSDGIEAWVTLDEKDMTFLEGNPELLKFATLNPSPLDINKSVSST</sequence>
<reference evidence="4 5" key="1">
    <citation type="submission" date="2024-01" db="EMBL/GenBank/DDBJ databases">
        <authorList>
            <person name="Waweru B."/>
        </authorList>
    </citation>
    <scope>NUCLEOTIDE SEQUENCE [LARGE SCALE GENOMIC DNA]</scope>
</reference>
<keyword evidence="2" id="KW-0808">Transferase</keyword>
<dbReference type="Pfam" id="PF02458">
    <property type="entry name" value="Transferase"/>
    <property type="match status" value="1"/>
</dbReference>
<dbReference type="PANTHER" id="PTHR31623:SF110">
    <property type="entry name" value="VINORINE SYNTHASE-LIKE"/>
    <property type="match status" value="1"/>
</dbReference>
<comment type="similarity">
    <text evidence="1">Belongs to the plant acyltransferase family.</text>
</comment>
<evidence type="ECO:0000256" key="3">
    <source>
        <dbReference type="ARBA" id="ARBA00023315"/>
    </source>
</evidence>
<evidence type="ECO:0000313" key="4">
    <source>
        <dbReference type="EMBL" id="CAK7346039.1"/>
    </source>
</evidence>
<dbReference type="PANTHER" id="PTHR31623">
    <property type="entry name" value="F21J9.9"/>
    <property type="match status" value="1"/>
</dbReference>
<proteinExistence type="inferred from homology"/>
<accession>A0AAV1S7Z1</accession>
<dbReference type="EMBL" id="CAWUPB010001173">
    <property type="protein sequence ID" value="CAK7346039.1"/>
    <property type="molecule type" value="Genomic_DNA"/>
</dbReference>
<dbReference type="Gene3D" id="3.30.559.10">
    <property type="entry name" value="Chloramphenicol acetyltransferase-like domain"/>
    <property type="match status" value="2"/>
</dbReference>
<keyword evidence="5" id="KW-1185">Reference proteome</keyword>